<dbReference type="Proteomes" id="UP001592581">
    <property type="component" value="Unassembled WGS sequence"/>
</dbReference>
<sequence>MQSAIVDCKTTVKGSTGRMFWVRGVADFFAADAAYMVREREISDAARQLTSRLRISALTSEDLTRLESLHPSPLALDAEPLSWLFDRTKAASELAAFNGLDRRLKPLLEYREFNYWLYEEHRNPLQLVANLRAVSAHLDPRNPLHLALVLDCAWLYLVTLSHAVAAVRTSHVSDPDRGLQEYLFGGPSGLREKQELSRLLDELRKAGALPENVHVDPLPTYFPLLRELTTRILRRPDNVLPTLRLLEFLTAVTAIGERVTGPEEMGGLYEGLAAKQAADVVGYLVTSAQLDAGFRTRARSLLLGEPIS</sequence>
<protein>
    <submittedName>
        <fullName evidence="1">Uncharacterized protein</fullName>
    </submittedName>
</protein>
<reference evidence="1 2" key="1">
    <citation type="submission" date="2024-06" db="EMBL/GenBank/DDBJ databases">
        <authorList>
            <person name="Lee S.D."/>
        </authorList>
    </citation>
    <scope>NUCLEOTIDE SEQUENCE [LARGE SCALE GENOMIC DNA]</scope>
    <source>
        <strain evidence="1 2">N1-10</strain>
    </source>
</reference>
<comment type="caution">
    <text evidence="1">The sequence shown here is derived from an EMBL/GenBank/DDBJ whole genome shotgun (WGS) entry which is preliminary data.</text>
</comment>
<proteinExistence type="predicted"/>
<gene>
    <name evidence="1" type="ORF">ABUW04_31675</name>
</gene>
<accession>A0ABV6XX46</accession>
<dbReference type="RefSeq" id="WP_380567917.1">
    <property type="nucleotide sequence ID" value="NZ_JBEUKS010000014.1"/>
</dbReference>
<evidence type="ECO:0000313" key="2">
    <source>
        <dbReference type="Proteomes" id="UP001592581"/>
    </source>
</evidence>
<organism evidence="1 2">
    <name type="scientific">Streptacidiphilus jeojiensis</name>
    <dbReference type="NCBI Taxonomy" id="3229225"/>
    <lineage>
        <taxon>Bacteria</taxon>
        <taxon>Bacillati</taxon>
        <taxon>Actinomycetota</taxon>
        <taxon>Actinomycetes</taxon>
        <taxon>Kitasatosporales</taxon>
        <taxon>Streptomycetaceae</taxon>
        <taxon>Streptacidiphilus</taxon>
    </lineage>
</organism>
<dbReference type="EMBL" id="JBEUKS010000014">
    <property type="protein sequence ID" value="MFC1442819.1"/>
    <property type="molecule type" value="Genomic_DNA"/>
</dbReference>
<evidence type="ECO:0000313" key="1">
    <source>
        <dbReference type="EMBL" id="MFC1442819.1"/>
    </source>
</evidence>
<keyword evidence="2" id="KW-1185">Reference proteome</keyword>
<name>A0ABV6XX46_9ACTN</name>